<evidence type="ECO:0000313" key="6">
    <source>
        <dbReference type="EMBL" id="ROH90942.1"/>
    </source>
</evidence>
<dbReference type="SUPFAM" id="SSF51316">
    <property type="entry name" value="Mss4-like"/>
    <property type="match status" value="1"/>
</dbReference>
<dbReference type="AlphaFoldDB" id="A0A3N0VE38"/>
<dbReference type="GO" id="GO:0016846">
    <property type="term" value="F:carbon-sulfur lyase activity"/>
    <property type="evidence" value="ECO:0007669"/>
    <property type="project" value="InterPro"/>
</dbReference>
<comment type="caution">
    <text evidence="6">The sequence shown here is derived from an EMBL/GenBank/DDBJ whole genome shotgun (WGS) entry which is preliminary data.</text>
</comment>
<dbReference type="Pfam" id="PF04828">
    <property type="entry name" value="GFA"/>
    <property type="match status" value="1"/>
</dbReference>
<dbReference type="Proteomes" id="UP000282106">
    <property type="component" value="Unassembled WGS sequence"/>
</dbReference>
<dbReference type="PANTHER" id="PTHR33337:SF40">
    <property type="entry name" value="CENP-V_GFA DOMAIN-CONTAINING PROTEIN-RELATED"/>
    <property type="match status" value="1"/>
</dbReference>
<dbReference type="InterPro" id="IPR011057">
    <property type="entry name" value="Mss4-like_sf"/>
</dbReference>
<dbReference type="InParanoid" id="A0A3N0VE38"/>
<dbReference type="PANTHER" id="PTHR33337">
    <property type="entry name" value="GFA DOMAIN-CONTAINING PROTEIN"/>
    <property type="match status" value="1"/>
</dbReference>
<keyword evidence="7" id="KW-1185">Reference proteome</keyword>
<keyword evidence="3" id="KW-0862">Zinc</keyword>
<evidence type="ECO:0000256" key="3">
    <source>
        <dbReference type="ARBA" id="ARBA00022833"/>
    </source>
</evidence>
<dbReference type="InterPro" id="IPR006913">
    <property type="entry name" value="CENP-V/GFA"/>
</dbReference>
<dbReference type="EMBL" id="RJVO01000003">
    <property type="protein sequence ID" value="ROH90942.1"/>
    <property type="molecule type" value="Genomic_DNA"/>
</dbReference>
<evidence type="ECO:0000259" key="5">
    <source>
        <dbReference type="PROSITE" id="PS51891"/>
    </source>
</evidence>
<proteinExistence type="inferred from homology"/>
<organism evidence="6 7">
    <name type="scientific">Stagnimonas aquatica</name>
    <dbReference type="NCBI Taxonomy" id="2689987"/>
    <lineage>
        <taxon>Bacteria</taxon>
        <taxon>Pseudomonadati</taxon>
        <taxon>Pseudomonadota</taxon>
        <taxon>Gammaproteobacteria</taxon>
        <taxon>Nevskiales</taxon>
        <taxon>Nevskiaceae</taxon>
        <taxon>Stagnimonas</taxon>
    </lineage>
</organism>
<reference evidence="6 7" key="1">
    <citation type="submission" date="2018-10" db="EMBL/GenBank/DDBJ databases">
        <authorList>
            <person name="Chen W.-M."/>
        </authorList>
    </citation>
    <scope>NUCLEOTIDE SEQUENCE [LARGE SCALE GENOMIC DNA]</scope>
    <source>
        <strain evidence="6 7">THS-13</strain>
    </source>
</reference>
<protein>
    <submittedName>
        <fullName evidence="6">GFA family protein</fullName>
    </submittedName>
</protein>
<dbReference type="GO" id="GO:0046872">
    <property type="term" value="F:metal ion binding"/>
    <property type="evidence" value="ECO:0007669"/>
    <property type="project" value="UniProtKB-KW"/>
</dbReference>
<accession>A0A3N0VE38</accession>
<dbReference type="PROSITE" id="PS51891">
    <property type="entry name" value="CENP_V_GFA"/>
    <property type="match status" value="1"/>
</dbReference>
<evidence type="ECO:0000313" key="7">
    <source>
        <dbReference type="Proteomes" id="UP000282106"/>
    </source>
</evidence>
<evidence type="ECO:0000256" key="1">
    <source>
        <dbReference type="ARBA" id="ARBA00005495"/>
    </source>
</evidence>
<sequence>MSETHCGSCLCGQVRFEVQGAFERFFLCHCSHCRKDSGSAHAANLFSSTASLQWLTGQESVRSFNLPATRHTRSFCTACGSALPYADAAGGFLVVPAGSLDSELRRRPDAHLFTASRAAWDQGLESIPSFPGFPS</sequence>
<keyword evidence="4" id="KW-0456">Lyase</keyword>
<comment type="similarity">
    <text evidence="1">Belongs to the Gfa family.</text>
</comment>
<evidence type="ECO:0000256" key="2">
    <source>
        <dbReference type="ARBA" id="ARBA00022723"/>
    </source>
</evidence>
<keyword evidence="2" id="KW-0479">Metal-binding</keyword>
<dbReference type="RefSeq" id="WP_123211397.1">
    <property type="nucleotide sequence ID" value="NZ_RJVO01000003.1"/>
</dbReference>
<gene>
    <name evidence="6" type="ORF">ED208_08160</name>
</gene>
<dbReference type="Gene3D" id="3.90.1590.10">
    <property type="entry name" value="glutathione-dependent formaldehyde- activating enzyme (gfa)"/>
    <property type="match status" value="1"/>
</dbReference>
<evidence type="ECO:0000256" key="4">
    <source>
        <dbReference type="ARBA" id="ARBA00023239"/>
    </source>
</evidence>
<feature type="domain" description="CENP-V/GFA" evidence="5">
    <location>
        <begin position="5"/>
        <end position="121"/>
    </location>
</feature>
<name>A0A3N0VE38_9GAMM</name>